<proteinExistence type="predicted"/>
<dbReference type="AlphaFoldDB" id="A0AAD4N5V3"/>
<dbReference type="EMBL" id="JAKKPZ010000018">
    <property type="protein sequence ID" value="KAI1712547.1"/>
    <property type="molecule type" value="Genomic_DNA"/>
</dbReference>
<keyword evidence="2" id="KW-1185">Reference proteome</keyword>
<name>A0AAD4N5V3_9BILA</name>
<evidence type="ECO:0000313" key="2">
    <source>
        <dbReference type="Proteomes" id="UP001201812"/>
    </source>
</evidence>
<dbReference type="Proteomes" id="UP001201812">
    <property type="component" value="Unassembled WGS sequence"/>
</dbReference>
<gene>
    <name evidence="1" type="ORF">DdX_09639</name>
</gene>
<reference evidence="1" key="1">
    <citation type="submission" date="2022-01" db="EMBL/GenBank/DDBJ databases">
        <title>Genome Sequence Resource for Two Populations of Ditylenchus destructor, the Migratory Endoparasitic Phytonematode.</title>
        <authorList>
            <person name="Zhang H."/>
            <person name="Lin R."/>
            <person name="Xie B."/>
        </authorList>
    </citation>
    <scope>NUCLEOTIDE SEQUENCE</scope>
    <source>
        <strain evidence="1">BazhouSP</strain>
    </source>
</reference>
<organism evidence="1 2">
    <name type="scientific">Ditylenchus destructor</name>
    <dbReference type="NCBI Taxonomy" id="166010"/>
    <lineage>
        <taxon>Eukaryota</taxon>
        <taxon>Metazoa</taxon>
        <taxon>Ecdysozoa</taxon>
        <taxon>Nematoda</taxon>
        <taxon>Chromadorea</taxon>
        <taxon>Rhabditida</taxon>
        <taxon>Tylenchina</taxon>
        <taxon>Tylenchomorpha</taxon>
        <taxon>Sphaerularioidea</taxon>
        <taxon>Anguinidae</taxon>
        <taxon>Anguininae</taxon>
        <taxon>Ditylenchus</taxon>
    </lineage>
</organism>
<accession>A0AAD4N5V3</accession>
<evidence type="ECO:0000313" key="1">
    <source>
        <dbReference type="EMBL" id="KAI1712547.1"/>
    </source>
</evidence>
<protein>
    <recommendedName>
        <fullName evidence="3">F-box domain-containing protein</fullName>
    </recommendedName>
</protein>
<sequence>MSCSKPLPQFNFDVLHYLNRDELERFSIVCHPLKNFIDRYFHSKPYRVFDRMQIRGGLYALFYNHARWHPNRADYSMQQFLAGEGCSIDANNITTYYSFAAMLPYLGPTVRIKEATIYVAGSTFSPEQIAEMESISYLWRDGWISMLHHNLDFARDEVDSRIGAQDFPLLLNSPTILQCHLLFLYNPHYSFKDYKVLYSVNIIDVTYNFDDIDPNYWLEFLEQPGVKPVVVFAEFPRQNIDDFIDRISKVFSSAVLPNEFKIVFHHYDAHFTVLREKNNTSGEKLELKKGTPVDYQGLSSMSGVYTLERSSI</sequence>
<evidence type="ECO:0008006" key="3">
    <source>
        <dbReference type="Google" id="ProtNLM"/>
    </source>
</evidence>
<comment type="caution">
    <text evidence="1">The sequence shown here is derived from an EMBL/GenBank/DDBJ whole genome shotgun (WGS) entry which is preliminary data.</text>
</comment>